<evidence type="ECO:0000256" key="9">
    <source>
        <dbReference type="ARBA" id="ARBA00023049"/>
    </source>
</evidence>
<dbReference type="EMBL" id="CP034086">
    <property type="protein sequence ID" value="AZG75878.1"/>
    <property type="molecule type" value="Genomic_DNA"/>
</dbReference>
<evidence type="ECO:0000259" key="15">
    <source>
        <dbReference type="Pfam" id="PF01435"/>
    </source>
</evidence>
<dbReference type="InterPro" id="IPR001915">
    <property type="entry name" value="Peptidase_M48"/>
</dbReference>
<feature type="binding site" evidence="12">
    <location>
        <position position="280"/>
    </location>
    <ligand>
        <name>Zn(2+)</name>
        <dbReference type="ChEBI" id="CHEBI:29105"/>
        <note>catalytic</note>
    </ligand>
</feature>
<feature type="domain" description="CAAX prenyl protease 1 N-terminal" evidence="16">
    <location>
        <begin position="28"/>
        <end position="203"/>
    </location>
</feature>
<protein>
    <submittedName>
        <fullName evidence="17">M48 family peptidase</fullName>
    </submittedName>
</protein>
<feature type="binding site" evidence="12">
    <location>
        <position position="353"/>
    </location>
    <ligand>
        <name>Zn(2+)</name>
        <dbReference type="ChEBI" id="CHEBI:29105"/>
        <note>catalytic</note>
    </ligand>
</feature>
<dbReference type="GO" id="GO:0004222">
    <property type="term" value="F:metalloendopeptidase activity"/>
    <property type="evidence" value="ECO:0007669"/>
    <property type="project" value="InterPro"/>
</dbReference>
<evidence type="ECO:0000313" key="17">
    <source>
        <dbReference type="EMBL" id="AZG75878.1"/>
    </source>
</evidence>
<keyword evidence="8 14" id="KW-1133">Transmembrane helix</keyword>
<dbReference type="InterPro" id="IPR027057">
    <property type="entry name" value="CAXX_Prtase_1"/>
</dbReference>
<evidence type="ECO:0000256" key="8">
    <source>
        <dbReference type="ARBA" id="ARBA00022989"/>
    </source>
</evidence>
<evidence type="ECO:0000256" key="13">
    <source>
        <dbReference type="RuleBase" id="RU003983"/>
    </source>
</evidence>
<dbReference type="Gene3D" id="3.30.2010.10">
    <property type="entry name" value="Metalloproteases ('zincins'), catalytic domain"/>
    <property type="match status" value="1"/>
</dbReference>
<sequence>MSAMGVVICLAIAASAGLGVYLRMRQTATVDAHRDQVPPDFAQEVTLDDHRRAAEYTIAKTKFSVAETIFDAAISIAWLALGLAPLYAAIAAFVEPGLVRSVLFVLVFGVIGSLIDMPFAAARAFWLEDRFGFNRLTPQKFLVDQAKSGALELAISTPLLFGMFWLLSAAPDTWWLIAYVVFIAIAIAMTVIYPTVIAPLFNKFSPLEDGAMKWRMEALLARCGFESKGLYVMDASTRSTHGNAYFSGFGKAKRIVFFDTLLEKHSPDEIESILAHELGHFKFGHVRQMLALAAAIAFVGFAVLWWAFASDVFAGWFGLPNDPGVVLVALLLAREPISHVLSPLLAWRSRRAEFEADAFARDIVGKEPMISALTRLTRDNLATLTPDPLYATFYFSHPPVPVRVAQLRAAA</sequence>
<feature type="transmembrane region" description="Helical" evidence="14">
    <location>
        <begin position="69"/>
        <end position="90"/>
    </location>
</feature>
<name>A0A3G8M4L6_9HYPH</name>
<feature type="active site" evidence="11">
    <location>
        <position position="277"/>
    </location>
</feature>
<feature type="transmembrane region" description="Helical" evidence="14">
    <location>
        <begin position="102"/>
        <end position="127"/>
    </location>
</feature>
<evidence type="ECO:0000259" key="16">
    <source>
        <dbReference type="Pfam" id="PF16491"/>
    </source>
</evidence>
<accession>A0A3G8M4L6</accession>
<keyword evidence="9 13" id="KW-0482">Metalloprotease</keyword>
<proteinExistence type="inferred from homology"/>
<feature type="transmembrane region" description="Helical" evidence="14">
    <location>
        <begin position="6"/>
        <end position="24"/>
    </location>
</feature>
<reference evidence="17 18" key="1">
    <citation type="submission" date="2018-11" db="EMBL/GenBank/DDBJ databases">
        <title>Genome squencing of methanotrophic bacteria isolated from alkaline groundwater in Korea.</title>
        <authorList>
            <person name="Nguyen L.N."/>
        </authorList>
    </citation>
    <scope>NUCLEOTIDE SEQUENCE [LARGE SCALE GENOMIC DNA]</scope>
    <source>
        <strain evidence="17 18">GW6</strain>
    </source>
</reference>
<comment type="subcellular location">
    <subcellularLocation>
        <location evidence="1">Endoplasmic reticulum membrane</location>
        <topology evidence="1">Multi-pass membrane protein</topology>
    </subcellularLocation>
</comment>
<feature type="transmembrane region" description="Helical" evidence="14">
    <location>
        <begin position="173"/>
        <end position="193"/>
    </location>
</feature>
<comment type="similarity">
    <text evidence="13">Belongs to the peptidase M48 family.</text>
</comment>
<dbReference type="RefSeq" id="WP_124737723.1">
    <property type="nucleotide sequence ID" value="NZ_CP034086.1"/>
</dbReference>
<keyword evidence="5 13" id="KW-0378">Hydrolase</keyword>
<dbReference type="AlphaFoldDB" id="A0A3G8M4L6"/>
<evidence type="ECO:0000256" key="11">
    <source>
        <dbReference type="PIRSR" id="PIRSR627057-1"/>
    </source>
</evidence>
<dbReference type="GO" id="GO:0046872">
    <property type="term" value="F:metal ion binding"/>
    <property type="evidence" value="ECO:0007669"/>
    <property type="project" value="UniProtKB-KW"/>
</dbReference>
<dbReference type="GO" id="GO:0071586">
    <property type="term" value="P:CAAX-box protein processing"/>
    <property type="evidence" value="ECO:0007669"/>
    <property type="project" value="InterPro"/>
</dbReference>
<comment type="cofactor">
    <cofactor evidence="12 13">
        <name>Zn(2+)</name>
        <dbReference type="ChEBI" id="CHEBI:29105"/>
    </cofactor>
    <text evidence="12 13">Binds 1 zinc ion per subunit.</text>
</comment>
<gene>
    <name evidence="17" type="ORF">EHO51_03520</name>
</gene>
<dbReference type="Pfam" id="PF01435">
    <property type="entry name" value="Peptidase_M48"/>
    <property type="match status" value="1"/>
</dbReference>
<dbReference type="InterPro" id="IPR032456">
    <property type="entry name" value="Peptidase_M48_N"/>
</dbReference>
<feature type="active site" description="Proton donor" evidence="11">
    <location>
        <position position="357"/>
    </location>
</feature>
<dbReference type="CDD" id="cd07343">
    <property type="entry name" value="M48A_Zmpste24p_like"/>
    <property type="match status" value="1"/>
</dbReference>
<dbReference type="PANTHER" id="PTHR10120">
    <property type="entry name" value="CAAX PRENYL PROTEASE 1"/>
    <property type="match status" value="1"/>
</dbReference>
<keyword evidence="3 14" id="KW-0812">Transmembrane</keyword>
<organism evidence="17 18">
    <name type="scientific">Methylocystis rosea</name>
    <dbReference type="NCBI Taxonomy" id="173366"/>
    <lineage>
        <taxon>Bacteria</taxon>
        <taxon>Pseudomonadati</taxon>
        <taxon>Pseudomonadota</taxon>
        <taxon>Alphaproteobacteria</taxon>
        <taxon>Hyphomicrobiales</taxon>
        <taxon>Methylocystaceae</taxon>
        <taxon>Methylocystis</taxon>
    </lineage>
</organism>
<feature type="domain" description="Peptidase M48" evidence="15">
    <location>
        <begin position="207"/>
        <end position="410"/>
    </location>
</feature>
<keyword evidence="6" id="KW-0256">Endoplasmic reticulum</keyword>
<evidence type="ECO:0000256" key="2">
    <source>
        <dbReference type="ARBA" id="ARBA00022670"/>
    </source>
</evidence>
<evidence type="ECO:0000256" key="14">
    <source>
        <dbReference type="SAM" id="Phobius"/>
    </source>
</evidence>
<dbReference type="Pfam" id="PF16491">
    <property type="entry name" value="Peptidase_M48_N"/>
    <property type="match status" value="1"/>
</dbReference>
<feature type="transmembrane region" description="Helical" evidence="14">
    <location>
        <begin position="289"/>
        <end position="308"/>
    </location>
</feature>
<evidence type="ECO:0000256" key="7">
    <source>
        <dbReference type="ARBA" id="ARBA00022833"/>
    </source>
</evidence>
<feature type="transmembrane region" description="Helical" evidence="14">
    <location>
        <begin position="148"/>
        <end position="167"/>
    </location>
</feature>
<keyword evidence="7 12" id="KW-0862">Zinc</keyword>
<evidence type="ECO:0000256" key="6">
    <source>
        <dbReference type="ARBA" id="ARBA00022824"/>
    </source>
</evidence>
<evidence type="ECO:0000256" key="5">
    <source>
        <dbReference type="ARBA" id="ARBA00022801"/>
    </source>
</evidence>
<dbReference type="FunFam" id="3.30.2010.10:FF:000002">
    <property type="entry name" value="CAAX prenyl protease"/>
    <property type="match status" value="1"/>
</dbReference>
<evidence type="ECO:0000256" key="3">
    <source>
        <dbReference type="ARBA" id="ARBA00022692"/>
    </source>
</evidence>
<evidence type="ECO:0000256" key="1">
    <source>
        <dbReference type="ARBA" id="ARBA00004477"/>
    </source>
</evidence>
<keyword evidence="10 14" id="KW-0472">Membrane</keyword>
<evidence type="ECO:0000313" key="18">
    <source>
        <dbReference type="Proteomes" id="UP000273982"/>
    </source>
</evidence>
<dbReference type="KEGG" id="mros:EHO51_03520"/>
<evidence type="ECO:0000256" key="12">
    <source>
        <dbReference type="PIRSR" id="PIRSR627057-2"/>
    </source>
</evidence>
<keyword evidence="4 12" id="KW-0479">Metal-binding</keyword>
<dbReference type="Proteomes" id="UP000273982">
    <property type="component" value="Chromosome"/>
</dbReference>
<feature type="binding site" evidence="12">
    <location>
        <position position="276"/>
    </location>
    <ligand>
        <name>Zn(2+)</name>
        <dbReference type="ChEBI" id="CHEBI:29105"/>
        <note>catalytic</note>
    </ligand>
</feature>
<evidence type="ECO:0000256" key="10">
    <source>
        <dbReference type="ARBA" id="ARBA00023136"/>
    </source>
</evidence>
<keyword evidence="2 13" id="KW-0645">Protease</keyword>
<evidence type="ECO:0000256" key="4">
    <source>
        <dbReference type="ARBA" id="ARBA00022723"/>
    </source>
</evidence>